<dbReference type="Gene3D" id="3.30.230.10">
    <property type="match status" value="1"/>
</dbReference>
<evidence type="ECO:0000256" key="3">
    <source>
        <dbReference type="ARBA" id="ARBA00022759"/>
    </source>
</evidence>
<dbReference type="EMBL" id="LNQR01000063">
    <property type="protein sequence ID" value="KWT85317.1"/>
    <property type="molecule type" value="Genomic_DNA"/>
</dbReference>
<dbReference type="Proteomes" id="UP000060487">
    <property type="component" value="Unassembled WGS sequence"/>
</dbReference>
<sequence length="79" mass="8743">MVVSKRVGNAVVRNKVKRRFREAMRNLAVLDGSGTPLDIVLLAGPDTPQAAYSEIYSELRGVLEKHYAALRKYGSRDAP</sequence>
<proteinExistence type="predicted"/>
<name>A0ABR5SEZ7_9BACT</name>
<reference evidence="7 8" key="1">
    <citation type="submission" date="2015-11" db="EMBL/GenBank/DDBJ databases">
        <authorList>
            <person name="Lin W."/>
        </authorList>
    </citation>
    <scope>NUCLEOTIDE SEQUENCE [LARGE SCALE GENOMIC DNA]</scope>
    <source>
        <strain evidence="7 8">HCH-1</strain>
    </source>
</reference>
<dbReference type="InterPro" id="IPR020568">
    <property type="entry name" value="Ribosomal_Su5_D2-typ_SF"/>
</dbReference>
<evidence type="ECO:0000256" key="4">
    <source>
        <dbReference type="ARBA" id="ARBA00022801"/>
    </source>
</evidence>
<evidence type="ECO:0000313" key="7">
    <source>
        <dbReference type="EMBL" id="KWT85317.1"/>
    </source>
</evidence>
<keyword evidence="2" id="KW-0540">Nuclease</keyword>
<dbReference type="SUPFAM" id="SSF54211">
    <property type="entry name" value="Ribosomal protein S5 domain 2-like"/>
    <property type="match status" value="1"/>
</dbReference>
<dbReference type="PANTHER" id="PTHR33992:SF1">
    <property type="entry name" value="RIBONUCLEASE P PROTEIN COMPONENT"/>
    <property type="match status" value="1"/>
</dbReference>
<evidence type="ECO:0000256" key="6">
    <source>
        <dbReference type="NCBIfam" id="TIGR00188"/>
    </source>
</evidence>
<protein>
    <recommendedName>
        <fullName evidence="6">Ribonuclease P protein component</fullName>
        <ecNumber evidence="6">3.1.26.5</ecNumber>
    </recommendedName>
</protein>
<evidence type="ECO:0000256" key="1">
    <source>
        <dbReference type="ARBA" id="ARBA00022694"/>
    </source>
</evidence>
<dbReference type="PANTHER" id="PTHR33992">
    <property type="entry name" value="RIBONUCLEASE P PROTEIN COMPONENT"/>
    <property type="match status" value="1"/>
</dbReference>
<dbReference type="InterPro" id="IPR000100">
    <property type="entry name" value="RNase_P"/>
</dbReference>
<keyword evidence="3" id="KW-0255">Endonuclease</keyword>
<keyword evidence="1" id="KW-0819">tRNA processing</keyword>
<accession>A0ABR5SEZ7</accession>
<keyword evidence="8" id="KW-1185">Reference proteome</keyword>
<keyword evidence="4" id="KW-0378">Hydrolase</keyword>
<organism evidence="7 8">
    <name type="scientific">Candidatus Magnetominusculus xianensis</name>
    <dbReference type="NCBI Taxonomy" id="1748249"/>
    <lineage>
        <taxon>Bacteria</taxon>
        <taxon>Pseudomonadati</taxon>
        <taxon>Nitrospirota</taxon>
        <taxon>Nitrospiria</taxon>
        <taxon>Nitrospirales</taxon>
        <taxon>Nitrospiraceae</taxon>
        <taxon>Candidatus Magnetominusculus</taxon>
    </lineage>
</organism>
<evidence type="ECO:0000256" key="2">
    <source>
        <dbReference type="ARBA" id="ARBA00022722"/>
    </source>
</evidence>
<comment type="caution">
    <text evidence="7">The sequence shown here is derived from an EMBL/GenBank/DDBJ whole genome shotgun (WGS) entry which is preliminary data.</text>
</comment>
<dbReference type="EC" id="3.1.26.5" evidence="6"/>
<dbReference type="NCBIfam" id="TIGR00188">
    <property type="entry name" value="rnpA"/>
    <property type="match status" value="1"/>
</dbReference>
<gene>
    <name evidence="7" type="ORF">ASN18_1774</name>
</gene>
<evidence type="ECO:0000313" key="8">
    <source>
        <dbReference type="Proteomes" id="UP000060487"/>
    </source>
</evidence>
<evidence type="ECO:0000256" key="5">
    <source>
        <dbReference type="ARBA" id="ARBA00022884"/>
    </source>
</evidence>
<dbReference type="InterPro" id="IPR014721">
    <property type="entry name" value="Ribsml_uS5_D2-typ_fold_subgr"/>
</dbReference>
<dbReference type="Pfam" id="PF00825">
    <property type="entry name" value="Ribonuclease_P"/>
    <property type="match status" value="1"/>
</dbReference>
<keyword evidence="5" id="KW-0694">RNA-binding</keyword>